<gene>
    <name evidence="2" type="ORF">V4C55_39910</name>
</gene>
<evidence type="ECO:0000259" key="1">
    <source>
        <dbReference type="Pfam" id="PF07508"/>
    </source>
</evidence>
<dbReference type="Pfam" id="PF07508">
    <property type="entry name" value="Recombinase"/>
    <property type="match status" value="1"/>
</dbReference>
<evidence type="ECO:0000313" key="2">
    <source>
        <dbReference type="EMBL" id="MEM5291894.1"/>
    </source>
</evidence>
<keyword evidence="3" id="KW-1185">Reference proteome</keyword>
<dbReference type="Proteomes" id="UP001494588">
    <property type="component" value="Unassembled WGS sequence"/>
</dbReference>
<name>A0ABU9QR56_9BURK</name>
<feature type="domain" description="Recombinase" evidence="1">
    <location>
        <begin position="1"/>
        <end position="63"/>
    </location>
</feature>
<dbReference type="InterPro" id="IPR011109">
    <property type="entry name" value="DNA_bind_recombinase_dom"/>
</dbReference>
<evidence type="ECO:0000313" key="3">
    <source>
        <dbReference type="Proteomes" id="UP001494588"/>
    </source>
</evidence>
<proteinExistence type="predicted"/>
<reference evidence="2 3" key="1">
    <citation type="submission" date="2024-01" db="EMBL/GenBank/DDBJ databases">
        <title>The diversity of rhizobia nodulating Mimosa spp. in eleven states of Brazil covering several biomes is determined by host plant, location, and edaphic factors.</title>
        <authorList>
            <person name="Rouws L."/>
            <person name="Barauna A."/>
            <person name="Beukes C."/>
            <person name="De Faria S.M."/>
            <person name="Gross E."/>
            <person name="Dos Reis Junior F.B."/>
            <person name="Simon M."/>
            <person name="Maluk M."/>
            <person name="Odee D.W."/>
            <person name="Kenicer G."/>
            <person name="Young J.P.W."/>
            <person name="Reis V.M."/>
            <person name="Zilli J."/>
            <person name="James E.K."/>
        </authorList>
    </citation>
    <scope>NUCLEOTIDE SEQUENCE [LARGE SCALE GENOMIC DNA]</scope>
    <source>
        <strain evidence="2 3">JPY77</strain>
    </source>
</reference>
<sequence length="97" mass="11136">MLRNALYAGAYAYGKSGSQTTIVDGRAHKTYRHRKPFDQWEVLLKEHHEGYIDWGAFERNQTRTGGAVHLLRRAQNEERYLALFEVRQVSSVAGSVI</sequence>
<protein>
    <submittedName>
        <fullName evidence="2">Recombinase family protein</fullName>
    </submittedName>
</protein>
<comment type="caution">
    <text evidence="2">The sequence shown here is derived from an EMBL/GenBank/DDBJ whole genome shotgun (WGS) entry which is preliminary data.</text>
</comment>
<accession>A0ABU9QR56</accession>
<organism evidence="2 3">
    <name type="scientific">Paraburkholderia sabiae</name>
    <dbReference type="NCBI Taxonomy" id="273251"/>
    <lineage>
        <taxon>Bacteria</taxon>
        <taxon>Pseudomonadati</taxon>
        <taxon>Pseudomonadota</taxon>
        <taxon>Betaproteobacteria</taxon>
        <taxon>Burkholderiales</taxon>
        <taxon>Burkholderiaceae</taxon>
        <taxon>Paraburkholderia</taxon>
    </lineage>
</organism>
<dbReference type="RefSeq" id="WP_233472201.1">
    <property type="nucleotide sequence ID" value="NZ_CAJHCS010000060.1"/>
</dbReference>
<dbReference type="EMBL" id="JAZHGC010000063">
    <property type="protein sequence ID" value="MEM5291894.1"/>
    <property type="molecule type" value="Genomic_DNA"/>
</dbReference>